<evidence type="ECO:0000313" key="2">
    <source>
        <dbReference type="EMBL" id="KAF2875477.1"/>
    </source>
</evidence>
<dbReference type="Proteomes" id="UP000481861">
    <property type="component" value="Unassembled WGS sequence"/>
</dbReference>
<dbReference type="AlphaFoldDB" id="A0A7C8IBG6"/>
<dbReference type="EMBL" id="JAADJZ010000004">
    <property type="protein sequence ID" value="KAF2875477.1"/>
    <property type="molecule type" value="Genomic_DNA"/>
</dbReference>
<name>A0A7C8IBG6_9PLEO</name>
<proteinExistence type="predicted"/>
<feature type="region of interest" description="Disordered" evidence="1">
    <location>
        <begin position="122"/>
        <end position="142"/>
    </location>
</feature>
<evidence type="ECO:0000256" key="1">
    <source>
        <dbReference type="SAM" id="MobiDB-lite"/>
    </source>
</evidence>
<protein>
    <submittedName>
        <fullName evidence="2">Uncharacterized protein</fullName>
    </submittedName>
</protein>
<reference evidence="2 3" key="1">
    <citation type="submission" date="2020-01" db="EMBL/GenBank/DDBJ databases">
        <authorList>
            <consortium name="DOE Joint Genome Institute"/>
            <person name="Haridas S."/>
            <person name="Albert R."/>
            <person name="Binder M."/>
            <person name="Bloem J."/>
            <person name="Labutti K."/>
            <person name="Salamov A."/>
            <person name="Andreopoulos B."/>
            <person name="Baker S.E."/>
            <person name="Barry K."/>
            <person name="Bills G."/>
            <person name="Bluhm B.H."/>
            <person name="Cannon C."/>
            <person name="Castanera R."/>
            <person name="Culley D.E."/>
            <person name="Daum C."/>
            <person name="Ezra D."/>
            <person name="Gonzalez J.B."/>
            <person name="Henrissat B."/>
            <person name="Kuo A."/>
            <person name="Liang C."/>
            <person name="Lipzen A."/>
            <person name="Lutzoni F."/>
            <person name="Magnuson J."/>
            <person name="Mondo S."/>
            <person name="Nolan M."/>
            <person name="Ohm R."/>
            <person name="Pangilinan J."/>
            <person name="Park H.-J.H."/>
            <person name="Ramirez L."/>
            <person name="Alfaro M."/>
            <person name="Sun H."/>
            <person name="Tritt A."/>
            <person name="Yoshinaga Y."/>
            <person name="Zwiers L.-H.L."/>
            <person name="Turgeon B.G."/>
            <person name="Goodwin S.B."/>
            <person name="Spatafora J.W."/>
            <person name="Crous P.W."/>
            <person name="Grigoriev I.V."/>
        </authorList>
    </citation>
    <scope>NUCLEOTIDE SEQUENCE [LARGE SCALE GENOMIC DNA]</scope>
    <source>
        <strain evidence="2 3">CBS 611.86</strain>
    </source>
</reference>
<gene>
    <name evidence="2" type="ORF">BDV95DRAFT_275190</name>
</gene>
<accession>A0A7C8IBG6</accession>
<organism evidence="2 3">
    <name type="scientific">Massariosphaeria phaeospora</name>
    <dbReference type="NCBI Taxonomy" id="100035"/>
    <lineage>
        <taxon>Eukaryota</taxon>
        <taxon>Fungi</taxon>
        <taxon>Dikarya</taxon>
        <taxon>Ascomycota</taxon>
        <taxon>Pezizomycotina</taxon>
        <taxon>Dothideomycetes</taxon>
        <taxon>Pleosporomycetidae</taxon>
        <taxon>Pleosporales</taxon>
        <taxon>Pleosporales incertae sedis</taxon>
        <taxon>Massariosphaeria</taxon>
    </lineage>
</organism>
<sequence length="172" mass="18480">MSVVLVQVFAAPARDSAALESARIQRSQRKTARTTDCTKECGVLLQGDVVCGGIEMHQAGDGATQGFAPEARHPSPACFCCHFLVLAFSIARPAGRPLRSHTVTSPAARRWTLLCNETSQQNISSRPFSPQPRAIAHGQRSTASSCRRRSSLLACPFTLWAHQNSIAAVPAL</sequence>
<comment type="caution">
    <text evidence="2">The sequence shown here is derived from an EMBL/GenBank/DDBJ whole genome shotgun (WGS) entry which is preliminary data.</text>
</comment>
<keyword evidence="3" id="KW-1185">Reference proteome</keyword>
<evidence type="ECO:0000313" key="3">
    <source>
        <dbReference type="Proteomes" id="UP000481861"/>
    </source>
</evidence>